<dbReference type="AlphaFoldDB" id="A0A9W9MI14"/>
<dbReference type="PROSITE" id="PS50191">
    <property type="entry name" value="CRAL_TRIO"/>
    <property type="match status" value="1"/>
</dbReference>
<dbReference type="PANTHER" id="PTHR46590">
    <property type="entry name" value="PHOSPHATIDYLINOSITOL TRANSFER PROTEIN CSR1-RELATED"/>
    <property type="match status" value="1"/>
</dbReference>
<dbReference type="InterPro" id="IPR036865">
    <property type="entry name" value="CRAL-TRIO_dom_sf"/>
</dbReference>
<dbReference type="SUPFAM" id="SSF46938">
    <property type="entry name" value="CRAL/TRIO N-terminal domain"/>
    <property type="match status" value="1"/>
</dbReference>
<evidence type="ECO:0000259" key="1">
    <source>
        <dbReference type="PROSITE" id="PS50191"/>
    </source>
</evidence>
<dbReference type="InterPro" id="IPR011074">
    <property type="entry name" value="CRAL/TRIO_N_dom"/>
</dbReference>
<dbReference type="EMBL" id="JAPQKR010000013">
    <property type="protein sequence ID" value="KAJ5201654.1"/>
    <property type="molecule type" value="Genomic_DNA"/>
</dbReference>
<dbReference type="Proteomes" id="UP001150904">
    <property type="component" value="Unassembled WGS sequence"/>
</dbReference>
<dbReference type="PANTHER" id="PTHR46590:SF2">
    <property type="entry name" value="CRAL_TRIO DOMAIN PROTEIN (AFU_ORTHOLOGUE AFUA_4G13930)-RELATED"/>
    <property type="match status" value="1"/>
</dbReference>
<dbReference type="OrthoDB" id="43460at2759"/>
<reference evidence="2" key="1">
    <citation type="submission" date="2022-12" db="EMBL/GenBank/DDBJ databases">
        <authorList>
            <person name="Petersen C."/>
        </authorList>
    </citation>
    <scope>NUCLEOTIDE SEQUENCE</scope>
    <source>
        <strain evidence="2">IBT 15544</strain>
    </source>
</reference>
<dbReference type="InterPro" id="IPR052432">
    <property type="entry name" value="PITP/CRAL-TRIO"/>
</dbReference>
<proteinExistence type="predicted"/>
<organism evidence="2 3">
    <name type="scientific">Penicillium cinerascens</name>
    <dbReference type="NCBI Taxonomy" id="70096"/>
    <lineage>
        <taxon>Eukaryota</taxon>
        <taxon>Fungi</taxon>
        <taxon>Dikarya</taxon>
        <taxon>Ascomycota</taxon>
        <taxon>Pezizomycotina</taxon>
        <taxon>Eurotiomycetes</taxon>
        <taxon>Eurotiomycetidae</taxon>
        <taxon>Eurotiales</taxon>
        <taxon>Aspergillaceae</taxon>
        <taxon>Penicillium</taxon>
    </lineage>
</organism>
<accession>A0A9W9MI14</accession>
<dbReference type="SUPFAM" id="SSF52087">
    <property type="entry name" value="CRAL/TRIO domain"/>
    <property type="match status" value="1"/>
</dbReference>
<dbReference type="InterPro" id="IPR036273">
    <property type="entry name" value="CRAL/TRIO_N_dom_sf"/>
</dbReference>
<keyword evidence="3" id="KW-1185">Reference proteome</keyword>
<evidence type="ECO:0000313" key="2">
    <source>
        <dbReference type="EMBL" id="KAJ5201654.1"/>
    </source>
</evidence>
<dbReference type="Gene3D" id="3.40.525.10">
    <property type="entry name" value="CRAL-TRIO lipid binding domain"/>
    <property type="match status" value="1"/>
</dbReference>
<name>A0A9W9MI14_9EURO</name>
<dbReference type="GeneID" id="83180680"/>
<evidence type="ECO:0000313" key="3">
    <source>
        <dbReference type="Proteomes" id="UP001150904"/>
    </source>
</evidence>
<dbReference type="RefSeq" id="XP_058307570.1">
    <property type="nucleotide sequence ID" value="XM_058453379.1"/>
</dbReference>
<comment type="caution">
    <text evidence="2">The sequence shown here is derived from an EMBL/GenBank/DDBJ whole genome shotgun (WGS) entry which is preliminary data.</text>
</comment>
<sequence length="474" mass="53745">MADIPENSAPGYVGRLDASQQEKLHQFWRILMQSWDPTIPGPEPARKSSVSSSGTHRRFFSLGRSQAQPTEEDTVAIPANLLSTLQSLETGPNEIKTINSLLKKLPGDKLRSTLLTVLKQDHPDALCLRFIRAEKWNIPKAWIKLVSALNWRVNEYKVDEEVLLKGEEYQLEKSRQSGDSAETKDGQGFMHQLKTGKGHYHGSDNWGRPICIIRVRTHNPNDQTQKGLNDYIIHCIETVRFLQVPPVETMAIVFDLTSFSLSNWEFLPVKFIIDSFQENYPESLGAIIFYNAPWIFSGFWKIIHGILDPVVAAKVHFISGAKDLEKMIPKSQILKELGGEEDWEYEYIEPQPNENDRLKDTITRENILAERKKLGDELFTLTSEWISSSKNDPPPSGRDEVIMKLRDNYWQLDPYVRARTILDRTGVIKEGGHIDFYPVPASTTASTSTSAQVEEKPNMVMDNVETAQVPAVAA</sequence>
<dbReference type="InterPro" id="IPR001251">
    <property type="entry name" value="CRAL-TRIO_dom"/>
</dbReference>
<dbReference type="Pfam" id="PF03765">
    <property type="entry name" value="CRAL_TRIO_N"/>
    <property type="match status" value="1"/>
</dbReference>
<dbReference type="CDD" id="cd00170">
    <property type="entry name" value="SEC14"/>
    <property type="match status" value="1"/>
</dbReference>
<reference evidence="2" key="2">
    <citation type="journal article" date="2023" name="IMA Fungus">
        <title>Comparative genomic study of the Penicillium genus elucidates a diverse pangenome and 15 lateral gene transfer events.</title>
        <authorList>
            <person name="Petersen C."/>
            <person name="Sorensen T."/>
            <person name="Nielsen M.R."/>
            <person name="Sondergaard T.E."/>
            <person name="Sorensen J.L."/>
            <person name="Fitzpatrick D.A."/>
            <person name="Frisvad J.C."/>
            <person name="Nielsen K.L."/>
        </authorList>
    </citation>
    <scope>NUCLEOTIDE SEQUENCE</scope>
    <source>
        <strain evidence="2">IBT 15544</strain>
    </source>
</reference>
<dbReference type="SMART" id="SM00516">
    <property type="entry name" value="SEC14"/>
    <property type="match status" value="1"/>
</dbReference>
<feature type="domain" description="CRAL-TRIO" evidence="1">
    <location>
        <begin position="200"/>
        <end position="345"/>
    </location>
</feature>
<dbReference type="Pfam" id="PF00650">
    <property type="entry name" value="CRAL_TRIO"/>
    <property type="match status" value="1"/>
</dbReference>
<dbReference type="SMART" id="SM01100">
    <property type="entry name" value="CRAL_TRIO_N"/>
    <property type="match status" value="1"/>
</dbReference>
<gene>
    <name evidence="2" type="ORF">N7498_006317</name>
</gene>
<protein>
    <recommendedName>
        <fullName evidence="1">CRAL-TRIO domain-containing protein</fullName>
    </recommendedName>
</protein>